<keyword evidence="4" id="KW-0862">Zinc</keyword>
<proteinExistence type="predicted"/>
<organism evidence="11 12">
    <name type="scientific">Heracleum sosnowskyi</name>
    <dbReference type="NCBI Taxonomy" id="360622"/>
    <lineage>
        <taxon>Eukaryota</taxon>
        <taxon>Viridiplantae</taxon>
        <taxon>Streptophyta</taxon>
        <taxon>Embryophyta</taxon>
        <taxon>Tracheophyta</taxon>
        <taxon>Spermatophyta</taxon>
        <taxon>Magnoliopsida</taxon>
        <taxon>eudicotyledons</taxon>
        <taxon>Gunneridae</taxon>
        <taxon>Pentapetalae</taxon>
        <taxon>asterids</taxon>
        <taxon>campanulids</taxon>
        <taxon>Apiales</taxon>
        <taxon>Apiaceae</taxon>
        <taxon>Apioideae</taxon>
        <taxon>apioid superclade</taxon>
        <taxon>Tordylieae</taxon>
        <taxon>Tordyliinae</taxon>
        <taxon>Heracleum</taxon>
    </lineage>
</organism>
<dbReference type="GO" id="GO:0010492">
    <property type="term" value="P:maintenance of shoot apical meristem identity"/>
    <property type="evidence" value="ECO:0007669"/>
    <property type="project" value="TreeGrafter"/>
</dbReference>
<evidence type="ECO:0000256" key="8">
    <source>
        <dbReference type="SAM" id="MobiDB-lite"/>
    </source>
</evidence>
<keyword evidence="2" id="KW-0479">Metal-binding</keyword>
<feature type="domain" description="Oberon-like PHD finger" evidence="9">
    <location>
        <begin position="453"/>
        <end position="575"/>
    </location>
</feature>
<feature type="domain" description="Oberon coiled-coil region" evidence="10">
    <location>
        <begin position="683"/>
        <end position="804"/>
    </location>
</feature>
<reference evidence="11" key="2">
    <citation type="submission" date="2023-05" db="EMBL/GenBank/DDBJ databases">
        <authorList>
            <person name="Schelkunov M.I."/>
        </authorList>
    </citation>
    <scope>NUCLEOTIDE SEQUENCE</scope>
    <source>
        <strain evidence="11">Hsosn_3</strain>
        <tissue evidence="11">Leaf</tissue>
    </source>
</reference>
<evidence type="ECO:0000256" key="4">
    <source>
        <dbReference type="ARBA" id="ARBA00022833"/>
    </source>
</evidence>
<dbReference type="Pfam" id="PF16312">
    <property type="entry name" value="Oberon_cc"/>
    <property type="match status" value="1"/>
</dbReference>
<evidence type="ECO:0000256" key="1">
    <source>
        <dbReference type="ARBA" id="ARBA00004123"/>
    </source>
</evidence>
<feature type="region of interest" description="Disordered" evidence="8">
    <location>
        <begin position="1"/>
        <end position="24"/>
    </location>
</feature>
<evidence type="ECO:0000256" key="3">
    <source>
        <dbReference type="ARBA" id="ARBA00022771"/>
    </source>
</evidence>
<keyword evidence="12" id="KW-1185">Reference proteome</keyword>
<reference evidence="11" key="1">
    <citation type="submission" date="2023-02" db="EMBL/GenBank/DDBJ databases">
        <title>Genome of toxic invasive species Heracleum sosnowskyi carries increased number of genes despite the absence of recent whole-genome duplications.</title>
        <authorList>
            <person name="Schelkunov M."/>
            <person name="Shtratnikova V."/>
            <person name="Makarenko M."/>
            <person name="Klepikova A."/>
            <person name="Omelchenko D."/>
            <person name="Novikova G."/>
            <person name="Obukhova E."/>
            <person name="Bogdanov V."/>
            <person name="Penin A."/>
            <person name="Logacheva M."/>
        </authorList>
    </citation>
    <scope>NUCLEOTIDE SEQUENCE</scope>
    <source>
        <strain evidence="11">Hsosn_3</strain>
        <tissue evidence="11">Leaf</tissue>
    </source>
</reference>
<evidence type="ECO:0000313" key="11">
    <source>
        <dbReference type="EMBL" id="KAK1349773.1"/>
    </source>
</evidence>
<dbReference type="GO" id="GO:0010078">
    <property type="term" value="P:maintenance of root meristem identity"/>
    <property type="evidence" value="ECO:0007669"/>
    <property type="project" value="TreeGrafter"/>
</dbReference>
<dbReference type="InterPro" id="IPR032535">
    <property type="entry name" value="Oberon_CC"/>
</dbReference>
<dbReference type="GO" id="GO:0010071">
    <property type="term" value="P:root meristem specification"/>
    <property type="evidence" value="ECO:0007669"/>
    <property type="project" value="TreeGrafter"/>
</dbReference>
<evidence type="ECO:0000259" key="10">
    <source>
        <dbReference type="Pfam" id="PF16312"/>
    </source>
</evidence>
<evidence type="ECO:0000256" key="6">
    <source>
        <dbReference type="ARBA" id="ARBA00023242"/>
    </source>
</evidence>
<evidence type="ECO:0000256" key="5">
    <source>
        <dbReference type="ARBA" id="ARBA00023054"/>
    </source>
</evidence>
<dbReference type="GO" id="GO:0010468">
    <property type="term" value="P:regulation of gene expression"/>
    <property type="evidence" value="ECO:0007669"/>
    <property type="project" value="TreeGrafter"/>
</dbReference>
<comment type="subcellular location">
    <subcellularLocation>
        <location evidence="1">Nucleus</location>
    </subcellularLocation>
</comment>
<dbReference type="Pfam" id="PF07227">
    <property type="entry name" value="PHD_Oberon"/>
    <property type="match status" value="1"/>
</dbReference>
<feature type="region of interest" description="Disordered" evidence="8">
    <location>
        <begin position="164"/>
        <end position="185"/>
    </location>
</feature>
<dbReference type="CDD" id="cd15612">
    <property type="entry name" value="PHD_OBE1_like"/>
    <property type="match status" value="1"/>
</dbReference>
<keyword evidence="3" id="KW-0863">Zinc-finger</keyword>
<dbReference type="Proteomes" id="UP001237642">
    <property type="component" value="Unassembled WGS sequence"/>
</dbReference>
<sequence>MLKDRENSSDSKNQFVFGESNGSPDEKIGFFEKGINFLGKSDKDFNGSQVKPLKIGASGSQELTLSYLCDNSKLGFYDKEILMNSNEKVSNKGKEIVSEDQNQGNERWVERDFLQLNNEIRGSSSKREIENDENDREIREKKPKIETLNLSLGLSDASLSLAASDNEQNVEPPIRPMPSRSVQSLAPSNNNTYTTYSNDFSANSASYSYSHPFSHNASCSLTRNSTEYYENSVGSHRRDCDYIWNAGEGTNGSVHSRFRPVGDGVALANHGTGVLQSVQGNNPVNKDSSNGLHRTTSSDNQSFFPSELPARPQLDTQSGDSRGQGSDQIRGLESSDGGRRRKLSRPERILREIVLESIPVMARIIQELPDELVESTKGYLKNLITNSDKRDELVRLQNRLARRSDFSKETLSKSNKNQLELLVALKTGLESFLSSRLRLSVTELVEIFMLERCRNVNCKRALPVEDCECKICSRKKGFCSECMCPVCFKFDCASNTCSWVGCDVCSHWCHAACGIQSNLIKPGPSLRGRPGTTEMQFHCLGCDHNSEMFGFIKDVFSSCAKQWGLETLVKELECVGKIFKGSEDFKGKELLVKVEEMLLKLENKIISPSDACSSIIQFFTYAEGMSDIPSSSIPAKGLLSIQNAVKKDLAPVPRSDSLLPKSPFYNGGYSFAKKDLLPHDLHQNDMNVPLMSDKVIEDEWSVKLPKKDGFESLESVVRIKDAEARMFQDKADEARKEAEAYKRMVRIKNEKLEEEYAEKLATLCLQETEERLRKRLENLKALEDSHCDYYKMKLRMQTDIADLLERMESTKQQWV</sequence>
<keyword evidence="5 7" id="KW-0175">Coiled coil</keyword>
<dbReference type="InterPro" id="IPR004082">
    <property type="entry name" value="OBERON"/>
</dbReference>
<evidence type="ECO:0000256" key="2">
    <source>
        <dbReference type="ARBA" id="ARBA00022723"/>
    </source>
</evidence>
<accession>A0AAD8GMJ9</accession>
<dbReference type="InterPro" id="IPR047578">
    <property type="entry name" value="OBE1-like_PHD"/>
</dbReference>
<dbReference type="PANTHER" id="PTHR21736:SF38">
    <property type="entry name" value="PROTEIN OBERON 3"/>
    <property type="match status" value="1"/>
</dbReference>
<feature type="region of interest" description="Disordered" evidence="8">
    <location>
        <begin position="274"/>
        <end position="343"/>
    </location>
</feature>
<keyword evidence="6" id="KW-0539">Nucleus</keyword>
<protein>
    <submittedName>
        <fullName evidence="11">Protein OBERON like</fullName>
    </submittedName>
</protein>
<name>A0AAD8GMJ9_9APIA</name>
<dbReference type="AlphaFoldDB" id="A0AAD8GMJ9"/>
<evidence type="ECO:0000313" key="12">
    <source>
        <dbReference type="Proteomes" id="UP001237642"/>
    </source>
</evidence>
<dbReference type="InterPro" id="IPR032881">
    <property type="entry name" value="Oberon-like_PHD"/>
</dbReference>
<feature type="compositionally biased region" description="Polar residues" evidence="8">
    <location>
        <begin position="274"/>
        <end position="304"/>
    </location>
</feature>
<evidence type="ECO:0000259" key="9">
    <source>
        <dbReference type="Pfam" id="PF07227"/>
    </source>
</evidence>
<dbReference type="GO" id="GO:0008270">
    <property type="term" value="F:zinc ion binding"/>
    <property type="evidence" value="ECO:0007669"/>
    <property type="project" value="UniProtKB-KW"/>
</dbReference>
<comment type="caution">
    <text evidence="11">The sequence shown here is derived from an EMBL/GenBank/DDBJ whole genome shotgun (WGS) entry which is preliminary data.</text>
</comment>
<feature type="compositionally biased region" description="Polar residues" evidence="8">
    <location>
        <begin position="314"/>
        <end position="327"/>
    </location>
</feature>
<dbReference type="PANTHER" id="PTHR21736">
    <property type="entry name" value="VERNALIZATION-INSENSITIVE PROTEIN 3"/>
    <property type="match status" value="1"/>
</dbReference>
<dbReference type="EMBL" id="JAUIZM010000083">
    <property type="protein sequence ID" value="KAK1349773.1"/>
    <property type="molecule type" value="Genomic_DNA"/>
</dbReference>
<dbReference type="GO" id="GO:0005634">
    <property type="term" value="C:nucleus"/>
    <property type="evidence" value="ECO:0007669"/>
    <property type="project" value="UniProtKB-SubCell"/>
</dbReference>
<gene>
    <name evidence="11" type="ORF">POM88_054780</name>
</gene>
<feature type="coiled-coil region" evidence="7">
    <location>
        <begin position="724"/>
        <end position="813"/>
    </location>
</feature>
<evidence type="ECO:0000256" key="7">
    <source>
        <dbReference type="SAM" id="Coils"/>
    </source>
</evidence>
<dbReference type="PRINTS" id="PR01544">
    <property type="entry name" value="ARATH130DUF"/>
</dbReference>